<feature type="region of interest" description="Disordered" evidence="1">
    <location>
        <begin position="31"/>
        <end position="70"/>
    </location>
</feature>
<organism evidence="2 3">
    <name type="scientific">Rhizopogon vesiculosus</name>
    <dbReference type="NCBI Taxonomy" id="180088"/>
    <lineage>
        <taxon>Eukaryota</taxon>
        <taxon>Fungi</taxon>
        <taxon>Dikarya</taxon>
        <taxon>Basidiomycota</taxon>
        <taxon>Agaricomycotina</taxon>
        <taxon>Agaricomycetes</taxon>
        <taxon>Agaricomycetidae</taxon>
        <taxon>Boletales</taxon>
        <taxon>Suillineae</taxon>
        <taxon>Rhizopogonaceae</taxon>
        <taxon>Rhizopogon</taxon>
    </lineage>
</organism>
<accession>A0A1J8QQJ5</accession>
<sequence length="111" mass="12822">MFIHTCGVLYYEEYVILILLEIWKDEKSNAKVSDSESKQGFTTKKPYFGKLRPHIPRPNPSTCEEDGNESVEEVVALPVDEDCSEDSDKDLFSSLRHNNVKTRSLHRLHHC</sequence>
<dbReference type="EMBL" id="LVVM01002939">
    <property type="protein sequence ID" value="OJA15688.1"/>
    <property type="molecule type" value="Genomic_DNA"/>
</dbReference>
<name>A0A1J8QQJ5_9AGAM</name>
<protein>
    <submittedName>
        <fullName evidence="2">Uncharacterized protein</fullName>
    </submittedName>
</protein>
<dbReference type="Proteomes" id="UP000183567">
    <property type="component" value="Unassembled WGS sequence"/>
</dbReference>
<dbReference type="OrthoDB" id="3267810at2759"/>
<reference evidence="2 3" key="1">
    <citation type="submission" date="2016-03" db="EMBL/GenBank/DDBJ databases">
        <title>Comparative genomics of the ectomycorrhizal sister species Rhizopogon vinicolor and Rhizopogon vesiculosus (Basidiomycota: Boletales) reveals a divergence of the mating type B locus.</title>
        <authorList>
            <person name="Mujic A.B."/>
            <person name="Kuo A."/>
            <person name="Tritt A."/>
            <person name="Lipzen A."/>
            <person name="Chen C."/>
            <person name="Johnson J."/>
            <person name="Sharma A."/>
            <person name="Barry K."/>
            <person name="Grigoriev I.V."/>
            <person name="Spatafora J.W."/>
        </authorList>
    </citation>
    <scope>NUCLEOTIDE SEQUENCE [LARGE SCALE GENOMIC DNA]</scope>
    <source>
        <strain evidence="2 3">AM-OR11-056</strain>
    </source>
</reference>
<gene>
    <name evidence="2" type="ORF">AZE42_11553</name>
</gene>
<evidence type="ECO:0000313" key="3">
    <source>
        <dbReference type="Proteomes" id="UP000183567"/>
    </source>
</evidence>
<evidence type="ECO:0000313" key="2">
    <source>
        <dbReference type="EMBL" id="OJA15688.1"/>
    </source>
</evidence>
<proteinExistence type="predicted"/>
<evidence type="ECO:0000256" key="1">
    <source>
        <dbReference type="SAM" id="MobiDB-lite"/>
    </source>
</evidence>
<keyword evidence="3" id="KW-1185">Reference proteome</keyword>
<dbReference type="AlphaFoldDB" id="A0A1J8QQJ5"/>
<comment type="caution">
    <text evidence="2">The sequence shown here is derived from an EMBL/GenBank/DDBJ whole genome shotgun (WGS) entry which is preliminary data.</text>
</comment>